<dbReference type="InterPro" id="IPR009057">
    <property type="entry name" value="Homeodomain-like_sf"/>
</dbReference>
<evidence type="ECO:0000256" key="1">
    <source>
        <dbReference type="ARBA" id="ARBA00023015"/>
    </source>
</evidence>
<feature type="transmembrane region" description="Helical" evidence="4">
    <location>
        <begin position="6"/>
        <end position="29"/>
    </location>
</feature>
<dbReference type="HOGENOM" id="CLU_743261_0_0_10"/>
<dbReference type="SUPFAM" id="SSF46689">
    <property type="entry name" value="Homeodomain-like"/>
    <property type="match status" value="1"/>
</dbReference>
<feature type="domain" description="HTH araC/xylS-type" evidence="5">
    <location>
        <begin position="269"/>
        <end position="368"/>
    </location>
</feature>
<protein>
    <submittedName>
        <fullName evidence="6">Transcriptional regulator, AraC family</fullName>
    </submittedName>
</protein>
<reference evidence="6 7" key="1">
    <citation type="submission" date="2008-08" db="EMBL/GenBank/DDBJ databases">
        <title>Draft genome sequence of Bacteroides plebeius (DSM 17135).</title>
        <authorList>
            <person name="Sudarsanam P."/>
            <person name="Ley R."/>
            <person name="Guruge J."/>
            <person name="Turnbaugh P.J."/>
            <person name="Mahowald M."/>
            <person name="Liep D."/>
            <person name="Gordon J."/>
        </authorList>
    </citation>
    <scope>NUCLEOTIDE SEQUENCE [LARGE SCALE GENOMIC DNA]</scope>
    <source>
        <strain evidence="7">DSM 17135 / JCM 12973 / M2</strain>
    </source>
</reference>
<feature type="transmembrane region" description="Helical" evidence="4">
    <location>
        <begin position="174"/>
        <end position="194"/>
    </location>
</feature>
<sequence length="372" mass="43794">MLDNIFFLLEIISGVSCFMISLFLFSFTVPDTLIGRRNKRACLFIEISAFLMGCISLGFILMGGEHHRRMVAFFIQGFAPLQILLLMLALAYPIYIGNNFKRFMRKHIVYTCLLCIGNMVYFWLLNGQIGSWIYNLLLAFFSFLFIFYIRTYLRISKRWEEHYPECKKYFRKKAYPLCFLLAIVGLYAVIANILPTHRNQLIFISIYTLAYIYFALQYNKYGLTISHYIKADNIKEEVINVSISPFSKWLSSKEENRKRQNYEVIKKKLEIWETQKTYLHPKLTIQKVSQEIGVNQTYLSNFINDCYQTNFNRWINSLRIDEAKEIMLHKPDIGLAEIAELVGFADLAHFSKQFKLKEGTSPSAWRKQNNLK</sequence>
<keyword evidence="1" id="KW-0805">Transcription regulation</keyword>
<evidence type="ECO:0000313" key="6">
    <source>
        <dbReference type="EMBL" id="EDY97292.1"/>
    </source>
</evidence>
<dbReference type="GeneID" id="43186673"/>
<dbReference type="InterPro" id="IPR018062">
    <property type="entry name" value="HTH_AraC-typ_CS"/>
</dbReference>
<accession>B5CTK4</accession>
<evidence type="ECO:0000256" key="2">
    <source>
        <dbReference type="ARBA" id="ARBA00023125"/>
    </source>
</evidence>
<keyword evidence="4" id="KW-0472">Membrane</keyword>
<feature type="transmembrane region" description="Helical" evidence="4">
    <location>
        <begin position="200"/>
        <end position="216"/>
    </location>
</feature>
<dbReference type="PANTHER" id="PTHR43280:SF28">
    <property type="entry name" value="HTH-TYPE TRANSCRIPTIONAL ACTIVATOR RHAS"/>
    <property type="match status" value="1"/>
</dbReference>
<dbReference type="Pfam" id="PF12833">
    <property type="entry name" value="HTH_18"/>
    <property type="match status" value="1"/>
</dbReference>
<dbReference type="Gene3D" id="1.10.10.60">
    <property type="entry name" value="Homeodomain-like"/>
    <property type="match status" value="1"/>
</dbReference>
<proteinExistence type="predicted"/>
<feature type="transmembrane region" description="Helical" evidence="4">
    <location>
        <begin position="41"/>
        <end position="61"/>
    </location>
</feature>
<dbReference type="InterPro" id="IPR018060">
    <property type="entry name" value="HTH_AraC"/>
</dbReference>
<reference evidence="6 7" key="2">
    <citation type="submission" date="2008-08" db="EMBL/GenBank/DDBJ databases">
        <authorList>
            <person name="Fulton L."/>
            <person name="Clifton S."/>
            <person name="Fulton B."/>
            <person name="Xu J."/>
            <person name="Minx P."/>
            <person name="Pepin K.H."/>
            <person name="Johnson M."/>
            <person name="Thiruvilangam P."/>
            <person name="Bhonagiri V."/>
            <person name="Nash W.E."/>
            <person name="Mardis E.R."/>
            <person name="Wilson R.K."/>
        </authorList>
    </citation>
    <scope>NUCLEOTIDE SEQUENCE [LARGE SCALE GENOMIC DNA]</scope>
    <source>
        <strain evidence="7">DSM 17135 / JCM 12973 / M2</strain>
    </source>
</reference>
<dbReference type="PANTHER" id="PTHR43280">
    <property type="entry name" value="ARAC-FAMILY TRANSCRIPTIONAL REGULATOR"/>
    <property type="match status" value="1"/>
</dbReference>
<comment type="caution">
    <text evidence="6">The sequence shown here is derived from an EMBL/GenBank/DDBJ whole genome shotgun (WGS) entry which is preliminary data.</text>
</comment>
<gene>
    <name evidence="6" type="ORF">BACPLE_00079</name>
</gene>
<name>B5CTK4_PHOPM</name>
<feature type="transmembrane region" description="Helical" evidence="4">
    <location>
        <begin position="108"/>
        <end position="126"/>
    </location>
</feature>
<evidence type="ECO:0000259" key="5">
    <source>
        <dbReference type="PROSITE" id="PS01124"/>
    </source>
</evidence>
<dbReference type="Proteomes" id="UP000003452">
    <property type="component" value="Unassembled WGS sequence"/>
</dbReference>
<dbReference type="RefSeq" id="WP_007559312.1">
    <property type="nucleotide sequence ID" value="NZ_DS990122.1"/>
</dbReference>
<keyword evidence="3" id="KW-0804">Transcription</keyword>
<dbReference type="GO" id="GO:0003700">
    <property type="term" value="F:DNA-binding transcription factor activity"/>
    <property type="evidence" value="ECO:0007669"/>
    <property type="project" value="InterPro"/>
</dbReference>
<feature type="transmembrane region" description="Helical" evidence="4">
    <location>
        <begin position="132"/>
        <end position="153"/>
    </location>
</feature>
<keyword evidence="4" id="KW-0812">Transmembrane</keyword>
<dbReference type="eggNOG" id="COG2207">
    <property type="taxonomic scope" value="Bacteria"/>
</dbReference>
<keyword evidence="2" id="KW-0238">DNA-binding</keyword>
<evidence type="ECO:0000256" key="3">
    <source>
        <dbReference type="ARBA" id="ARBA00023163"/>
    </source>
</evidence>
<dbReference type="SMART" id="SM00342">
    <property type="entry name" value="HTH_ARAC"/>
    <property type="match status" value="1"/>
</dbReference>
<evidence type="ECO:0000313" key="7">
    <source>
        <dbReference type="Proteomes" id="UP000003452"/>
    </source>
</evidence>
<evidence type="ECO:0000256" key="4">
    <source>
        <dbReference type="SAM" id="Phobius"/>
    </source>
</evidence>
<dbReference type="GO" id="GO:0043565">
    <property type="term" value="F:sequence-specific DNA binding"/>
    <property type="evidence" value="ECO:0007669"/>
    <property type="project" value="InterPro"/>
</dbReference>
<dbReference type="EMBL" id="ABQC02000002">
    <property type="protein sequence ID" value="EDY97292.1"/>
    <property type="molecule type" value="Genomic_DNA"/>
</dbReference>
<dbReference type="AlphaFoldDB" id="B5CTK4"/>
<feature type="transmembrane region" description="Helical" evidence="4">
    <location>
        <begin position="73"/>
        <end position="96"/>
    </location>
</feature>
<organism evidence="6 7">
    <name type="scientific">Phocaeicola plebeius (strain DSM 17135 / JCM 12973 / CCUG 54634 / M2)</name>
    <name type="common">Bacteroides plebeius</name>
    <dbReference type="NCBI Taxonomy" id="484018"/>
    <lineage>
        <taxon>Bacteria</taxon>
        <taxon>Pseudomonadati</taxon>
        <taxon>Bacteroidota</taxon>
        <taxon>Bacteroidia</taxon>
        <taxon>Bacteroidales</taxon>
        <taxon>Bacteroidaceae</taxon>
        <taxon>Phocaeicola</taxon>
    </lineage>
</organism>
<dbReference type="PROSITE" id="PS01124">
    <property type="entry name" value="HTH_ARAC_FAMILY_2"/>
    <property type="match status" value="1"/>
</dbReference>
<dbReference type="PROSITE" id="PS00041">
    <property type="entry name" value="HTH_ARAC_FAMILY_1"/>
    <property type="match status" value="1"/>
</dbReference>
<keyword evidence="4" id="KW-1133">Transmembrane helix</keyword>